<evidence type="ECO:0000313" key="5">
    <source>
        <dbReference type="Proteomes" id="UP000280296"/>
    </source>
</evidence>
<dbReference type="InterPro" id="IPR003769">
    <property type="entry name" value="ClpS_core"/>
</dbReference>
<protein>
    <recommendedName>
        <fullName evidence="1">ATP-dependent Clp protease adapter protein ClpS</fullName>
    </recommendedName>
</protein>
<comment type="similarity">
    <text evidence="1">Belongs to the ClpS family.</text>
</comment>
<organism evidence="4 5">
    <name type="scientific">Tautonia sociabilis</name>
    <dbReference type="NCBI Taxonomy" id="2080755"/>
    <lineage>
        <taxon>Bacteria</taxon>
        <taxon>Pseudomonadati</taxon>
        <taxon>Planctomycetota</taxon>
        <taxon>Planctomycetia</taxon>
        <taxon>Isosphaerales</taxon>
        <taxon>Isosphaeraceae</taxon>
        <taxon>Tautonia</taxon>
    </lineage>
</organism>
<proteinExistence type="inferred from homology"/>
<evidence type="ECO:0000256" key="1">
    <source>
        <dbReference type="HAMAP-Rule" id="MF_00302"/>
    </source>
</evidence>
<dbReference type="EMBL" id="RYZH01000003">
    <property type="protein sequence ID" value="RUL89234.1"/>
    <property type="molecule type" value="Genomic_DNA"/>
</dbReference>
<gene>
    <name evidence="1" type="primary">clpS</name>
    <name evidence="4" type="ORF">TsocGM_02100</name>
</gene>
<keyword evidence="4" id="KW-0645">Protease</keyword>
<dbReference type="Pfam" id="PF02617">
    <property type="entry name" value="ClpS"/>
    <property type="match status" value="1"/>
</dbReference>
<feature type="domain" description="Adaptor protein ClpS core" evidence="3">
    <location>
        <begin position="39"/>
        <end position="106"/>
    </location>
</feature>
<dbReference type="PANTHER" id="PTHR33473">
    <property type="entry name" value="ATP-DEPENDENT CLP PROTEASE ADAPTER PROTEIN CLPS1, CHLOROPLASTIC"/>
    <property type="match status" value="1"/>
</dbReference>
<sequence length="129" mass="14624">MSEFDHEDSGGTSVAEPIVTTKTEPKTRKQADDRTEARRQPPYNVIILNDEEHTFDYVIELLCKLFRHSLATAQELTWRIHLTGRAVVFTTHKELAELKRDQVLSYGPDPRMSISKGPLDCYIEPAPGG</sequence>
<keyword evidence="5" id="KW-1185">Reference proteome</keyword>
<feature type="region of interest" description="Disordered" evidence="2">
    <location>
        <begin position="1"/>
        <end position="41"/>
    </location>
</feature>
<dbReference type="AlphaFoldDB" id="A0A432MP75"/>
<accession>A0A432MP75</accession>
<dbReference type="GO" id="GO:0008233">
    <property type="term" value="F:peptidase activity"/>
    <property type="evidence" value="ECO:0007669"/>
    <property type="project" value="UniProtKB-KW"/>
</dbReference>
<evidence type="ECO:0000256" key="2">
    <source>
        <dbReference type="SAM" id="MobiDB-lite"/>
    </source>
</evidence>
<reference evidence="4 5" key="2">
    <citation type="submission" date="2019-01" db="EMBL/GenBank/DDBJ databases">
        <title>Tautonia sociabilis, a novel thermotolerant planctomycete of Isosphaeraceae family, isolated from a 4000 m deep subterranean habitat.</title>
        <authorList>
            <person name="Kovaleva O.L."/>
            <person name="Elcheninov A.G."/>
            <person name="Van Heerden E."/>
            <person name="Toshchakov S.V."/>
            <person name="Novikov A."/>
            <person name="Bonch-Osmolovskaya E.A."/>
            <person name="Kublanov I.V."/>
        </authorList>
    </citation>
    <scope>NUCLEOTIDE SEQUENCE [LARGE SCALE GENOMIC DNA]</scope>
    <source>
        <strain evidence="4 5">GM2012</strain>
    </source>
</reference>
<feature type="compositionally biased region" description="Basic and acidic residues" evidence="2">
    <location>
        <begin position="23"/>
        <end position="39"/>
    </location>
</feature>
<dbReference type="RefSeq" id="WP_126723669.1">
    <property type="nucleotide sequence ID" value="NZ_RYZH01000003.1"/>
</dbReference>
<dbReference type="OrthoDB" id="286350at2"/>
<comment type="caution">
    <text evidence="4">The sequence shown here is derived from an EMBL/GenBank/DDBJ whole genome shotgun (WGS) entry which is preliminary data.</text>
</comment>
<reference evidence="4 5" key="1">
    <citation type="submission" date="2018-12" db="EMBL/GenBank/DDBJ databases">
        <authorList>
            <person name="Toschakov S.V."/>
        </authorList>
    </citation>
    <scope>NUCLEOTIDE SEQUENCE [LARGE SCALE GENOMIC DNA]</scope>
    <source>
        <strain evidence="4 5">GM2012</strain>
    </source>
</reference>
<dbReference type="InterPro" id="IPR014719">
    <property type="entry name" value="Ribosomal_bL12_C/ClpS-like"/>
</dbReference>
<comment type="function">
    <text evidence="1">Involved in the modulation of the specificity of the ClpAP-mediated ATP-dependent protein degradation.</text>
</comment>
<dbReference type="PANTHER" id="PTHR33473:SF17">
    <property type="entry name" value="ATP-DEPENDENT CLP PROTEASE ADAPTER PROTEIN CLPS1, CHLOROPLASTIC"/>
    <property type="match status" value="1"/>
</dbReference>
<keyword evidence="4" id="KW-0378">Hydrolase</keyword>
<dbReference type="Proteomes" id="UP000280296">
    <property type="component" value="Unassembled WGS sequence"/>
</dbReference>
<evidence type="ECO:0000259" key="3">
    <source>
        <dbReference type="Pfam" id="PF02617"/>
    </source>
</evidence>
<comment type="subunit">
    <text evidence="1">Binds to the N-terminal domain of the chaperone ClpA.</text>
</comment>
<evidence type="ECO:0000313" key="4">
    <source>
        <dbReference type="EMBL" id="RUL89234.1"/>
    </source>
</evidence>
<dbReference type="InterPro" id="IPR022935">
    <property type="entry name" value="ClpS"/>
</dbReference>
<dbReference type="HAMAP" id="MF_00302">
    <property type="entry name" value="ClpS"/>
    <property type="match status" value="1"/>
</dbReference>
<dbReference type="GO" id="GO:0030163">
    <property type="term" value="P:protein catabolic process"/>
    <property type="evidence" value="ECO:0007669"/>
    <property type="project" value="InterPro"/>
</dbReference>
<dbReference type="Gene3D" id="3.30.1390.10">
    <property type="match status" value="1"/>
</dbReference>
<dbReference type="SUPFAM" id="SSF54736">
    <property type="entry name" value="ClpS-like"/>
    <property type="match status" value="1"/>
</dbReference>
<dbReference type="GO" id="GO:0006508">
    <property type="term" value="P:proteolysis"/>
    <property type="evidence" value="ECO:0007669"/>
    <property type="project" value="UniProtKB-UniRule"/>
</dbReference>
<name>A0A432MP75_9BACT</name>